<evidence type="ECO:0000313" key="3">
    <source>
        <dbReference type="EMBL" id="MVZ61906.1"/>
    </source>
</evidence>
<sequence>MKMIDFILGLIVVIGIGLFVASIWQFLQTKQFLGASVRSQATVIENRLVQSGNAKESSMMYQPVMKYQVSDKTLTFSPNYKSNPAAYQIDEQVAIAYNPTNPQDVRLLTYWGLYLASIILMAFALPMLVIAGGYFLFKFQLL</sequence>
<dbReference type="AlphaFoldDB" id="A0A6N8KXS7"/>
<comment type="caution">
    <text evidence="3">The sequence shown here is derived from an EMBL/GenBank/DDBJ whole genome shotgun (WGS) entry which is preliminary data.</text>
</comment>
<evidence type="ECO:0000313" key="4">
    <source>
        <dbReference type="Proteomes" id="UP000435036"/>
    </source>
</evidence>
<keyword evidence="1" id="KW-1133">Transmembrane helix</keyword>
<reference evidence="3 4" key="1">
    <citation type="submission" date="2019-12" db="EMBL/GenBank/DDBJ databases">
        <authorList>
            <person name="Dong K."/>
        </authorList>
    </citation>
    <scope>NUCLEOTIDE SEQUENCE [LARGE SCALE GENOMIC DNA]</scope>
    <source>
        <strain evidence="3 4">JCM 31225</strain>
    </source>
</reference>
<organism evidence="3 4">
    <name type="scientific">Sphingobacterium humi</name>
    <dbReference type="NCBI Taxonomy" id="1796905"/>
    <lineage>
        <taxon>Bacteria</taxon>
        <taxon>Pseudomonadati</taxon>
        <taxon>Bacteroidota</taxon>
        <taxon>Sphingobacteriia</taxon>
        <taxon>Sphingobacteriales</taxon>
        <taxon>Sphingobacteriaceae</taxon>
        <taxon>Sphingobacterium</taxon>
    </lineage>
</organism>
<keyword evidence="4" id="KW-1185">Reference proteome</keyword>
<feature type="transmembrane region" description="Helical" evidence="1">
    <location>
        <begin position="7"/>
        <end position="27"/>
    </location>
</feature>
<dbReference type="InterPro" id="IPR021994">
    <property type="entry name" value="DUF3592"/>
</dbReference>
<dbReference type="OrthoDB" id="954824at2"/>
<feature type="domain" description="DUF3592" evidence="2">
    <location>
        <begin position="40"/>
        <end position="109"/>
    </location>
</feature>
<gene>
    <name evidence="3" type="ORF">GQF63_07745</name>
</gene>
<evidence type="ECO:0000259" key="2">
    <source>
        <dbReference type="Pfam" id="PF12158"/>
    </source>
</evidence>
<keyword evidence="1" id="KW-0472">Membrane</keyword>
<protein>
    <submittedName>
        <fullName evidence="3">DUF3592 domain-containing protein</fullName>
    </submittedName>
</protein>
<name>A0A6N8KXS7_9SPHI</name>
<feature type="transmembrane region" description="Helical" evidence="1">
    <location>
        <begin position="111"/>
        <end position="137"/>
    </location>
</feature>
<accession>A0A6N8KXS7</accession>
<dbReference type="Proteomes" id="UP000435036">
    <property type="component" value="Unassembled WGS sequence"/>
</dbReference>
<proteinExistence type="predicted"/>
<evidence type="ECO:0000256" key="1">
    <source>
        <dbReference type="SAM" id="Phobius"/>
    </source>
</evidence>
<dbReference type="EMBL" id="WSQA01000004">
    <property type="protein sequence ID" value="MVZ61906.1"/>
    <property type="molecule type" value="Genomic_DNA"/>
</dbReference>
<keyword evidence="1" id="KW-0812">Transmembrane</keyword>
<dbReference type="Pfam" id="PF12158">
    <property type="entry name" value="DUF3592"/>
    <property type="match status" value="1"/>
</dbReference>
<dbReference type="RefSeq" id="WP_160368634.1">
    <property type="nucleotide sequence ID" value="NZ_WSQA01000004.1"/>
</dbReference>